<dbReference type="GO" id="GO:0016787">
    <property type="term" value="F:hydrolase activity"/>
    <property type="evidence" value="ECO:0007669"/>
    <property type="project" value="UniProtKB-KW"/>
</dbReference>
<reference evidence="4" key="1">
    <citation type="submission" date="2017-09" db="EMBL/GenBank/DDBJ databases">
        <authorList>
            <person name="Varghese N."/>
            <person name="Submissions S."/>
        </authorList>
    </citation>
    <scope>NUCLEOTIDE SEQUENCE [LARGE SCALE GENOMIC DNA]</scope>
    <source>
        <strain evidence="4">CGMCC 1.12461</strain>
    </source>
</reference>
<dbReference type="Gene3D" id="3.40.50.1820">
    <property type="entry name" value="alpha/beta hydrolase"/>
    <property type="match status" value="1"/>
</dbReference>
<accession>A0A285I2Y9</accession>
<dbReference type="OrthoDB" id="9808398at2"/>
<dbReference type="EMBL" id="OBEB01000001">
    <property type="protein sequence ID" value="SNY42263.1"/>
    <property type="molecule type" value="Genomic_DNA"/>
</dbReference>
<dbReference type="PRINTS" id="PR00412">
    <property type="entry name" value="EPOXHYDRLASE"/>
</dbReference>
<dbReference type="Proteomes" id="UP000219353">
    <property type="component" value="Unassembled WGS sequence"/>
</dbReference>
<dbReference type="PRINTS" id="PR00111">
    <property type="entry name" value="ABHYDROLASE"/>
</dbReference>
<dbReference type="PANTHER" id="PTHR46118:SF4">
    <property type="entry name" value="PROTEIN ABHD11"/>
    <property type="match status" value="1"/>
</dbReference>
<keyword evidence="1" id="KW-0378">Hydrolase</keyword>
<dbReference type="SUPFAM" id="SSF53474">
    <property type="entry name" value="alpha/beta-Hydrolases"/>
    <property type="match status" value="1"/>
</dbReference>
<sequence length="258" mass="28368">MILHSHSIGSGEPLVLIHGLFGSYENLAGIARALSDQWQIISIDLPNHGQSAHSDQMSYSNMVADLAETLDSLDITQCALLGHSLGGKLAMAFALTYPKRVSQLIIADIAPVRYERSHQAVFAGLNAVTLATISNRSDADKQMAVHIKEPGVRQFLLKSLHKTEQGFHWRFNLGVLSKCYDELLGAPAAKDKYAGPVLFIKGAESDYILPEHRPQIMQLFPAAEAKIINGTGHWLHAEKPVAFAKLVRDFLLSQHTKK</sequence>
<evidence type="ECO:0000313" key="4">
    <source>
        <dbReference type="Proteomes" id="UP000219353"/>
    </source>
</evidence>
<organism evidence="3 4">
    <name type="scientific">Arsukibacterium tuosuense</name>
    <dbReference type="NCBI Taxonomy" id="1323745"/>
    <lineage>
        <taxon>Bacteria</taxon>
        <taxon>Pseudomonadati</taxon>
        <taxon>Pseudomonadota</taxon>
        <taxon>Gammaproteobacteria</taxon>
        <taxon>Chromatiales</taxon>
        <taxon>Chromatiaceae</taxon>
        <taxon>Arsukibacterium</taxon>
    </lineage>
</organism>
<feature type="domain" description="AB hydrolase-1" evidence="2">
    <location>
        <begin position="13"/>
        <end position="240"/>
    </location>
</feature>
<dbReference type="InterPro" id="IPR000073">
    <property type="entry name" value="AB_hydrolase_1"/>
</dbReference>
<dbReference type="Pfam" id="PF00561">
    <property type="entry name" value="Abhydrolase_1"/>
    <property type="match status" value="1"/>
</dbReference>
<protein>
    <submittedName>
        <fullName evidence="3">Esterase</fullName>
    </submittedName>
</protein>
<proteinExistence type="predicted"/>
<dbReference type="InterPro" id="IPR000639">
    <property type="entry name" value="Epox_hydrolase-like"/>
</dbReference>
<dbReference type="PANTHER" id="PTHR46118">
    <property type="entry name" value="PROTEIN ABHD11"/>
    <property type="match status" value="1"/>
</dbReference>
<dbReference type="AlphaFoldDB" id="A0A285I2Y9"/>
<gene>
    <name evidence="3" type="ORF">SAMN06297280_0417</name>
</gene>
<evidence type="ECO:0000313" key="3">
    <source>
        <dbReference type="EMBL" id="SNY42263.1"/>
    </source>
</evidence>
<dbReference type="RefSeq" id="WP_097110343.1">
    <property type="nucleotide sequence ID" value="NZ_OBEB01000001.1"/>
</dbReference>
<keyword evidence="4" id="KW-1185">Reference proteome</keyword>
<evidence type="ECO:0000259" key="2">
    <source>
        <dbReference type="Pfam" id="PF00561"/>
    </source>
</evidence>
<dbReference type="InterPro" id="IPR029058">
    <property type="entry name" value="AB_hydrolase_fold"/>
</dbReference>
<name>A0A285I2Y9_9GAMM</name>
<evidence type="ECO:0000256" key="1">
    <source>
        <dbReference type="ARBA" id="ARBA00022801"/>
    </source>
</evidence>